<sequence>MKKKIITNGFTWIPMDKRVDRFGLPLPPRKPEKRKPLLWLARDGNELFLVNNSGEIINLIISNTGGFTTADNDYLTVSEGNGYEYNNVLPGDAVKVDEYDGFYDLDYVLQITIMLQSTKLGSIEIIPPAEKGGVGETVLLWDTMESGKNVTIKNWKKS</sequence>
<dbReference type="KEGG" id="ddu:GF1_16630"/>
<reference evidence="1" key="1">
    <citation type="submission" date="2020-12" db="EMBL/GenBank/DDBJ databases">
        <title>Desulfobium dissulfuricans gen. nov., sp. nov., a novel mesophilic, sulfate-reducing bacterium isolated from a deep-sea hydrothermal vent.</title>
        <authorList>
            <person name="Hashimoto Y."/>
            <person name="Tame A."/>
            <person name="Sawayama S."/>
            <person name="Miyazaki J."/>
            <person name="Takai K."/>
            <person name="Nakagawa S."/>
        </authorList>
    </citation>
    <scope>NUCLEOTIDE SEQUENCE</scope>
    <source>
        <strain evidence="1">GF1</strain>
    </source>
</reference>
<keyword evidence="2" id="KW-1185">Reference proteome</keyword>
<organism evidence="1 2">
    <name type="scientific">Desulfolithobacter dissulfuricans</name>
    <dbReference type="NCBI Taxonomy" id="2795293"/>
    <lineage>
        <taxon>Bacteria</taxon>
        <taxon>Pseudomonadati</taxon>
        <taxon>Thermodesulfobacteriota</taxon>
        <taxon>Desulfobulbia</taxon>
        <taxon>Desulfobulbales</taxon>
        <taxon>Desulfobulbaceae</taxon>
        <taxon>Desulfolithobacter</taxon>
    </lineage>
</organism>
<dbReference type="AlphaFoldDB" id="A0A915U2G4"/>
<proteinExistence type="predicted"/>
<name>A0A915U2G4_9BACT</name>
<accession>A0A915U2G4</accession>
<gene>
    <name evidence="1" type="ORF">GF1_16630</name>
</gene>
<protein>
    <submittedName>
        <fullName evidence="1">Uncharacterized protein</fullName>
    </submittedName>
</protein>
<evidence type="ECO:0000313" key="2">
    <source>
        <dbReference type="Proteomes" id="UP001063350"/>
    </source>
</evidence>
<dbReference type="RefSeq" id="WP_267926045.1">
    <property type="nucleotide sequence ID" value="NZ_AP024233.1"/>
</dbReference>
<evidence type="ECO:0000313" key="1">
    <source>
        <dbReference type="EMBL" id="BCO09287.1"/>
    </source>
</evidence>
<dbReference type="EMBL" id="AP024233">
    <property type="protein sequence ID" value="BCO09287.1"/>
    <property type="molecule type" value="Genomic_DNA"/>
</dbReference>
<dbReference type="Proteomes" id="UP001063350">
    <property type="component" value="Chromosome"/>
</dbReference>